<evidence type="ECO:0000256" key="1">
    <source>
        <dbReference type="ARBA" id="ARBA00006865"/>
    </source>
</evidence>
<sequence>MILNPRAPLSGAALALLLSTPLAAAESGSFFDPFDRLSQSRWFVSDGWTNGEHQNCTWARRALGLTDGVLRLTYIPDPEGQNANLCSEIQTNAVFSHGTYEARMKTDHRQSGFNAAFFTYIGPVHKKPHDEIDFEILTRNTSSVDVNTYVSGKPQNGRKVALPTPSDQDFHIYSFTWEPDRLRWYIDGKLMHEATENLPVTPQKIFFSHWSTDRLTEWMGPFMPPAEPVALEVDWVAFTKAGEPCQFPDSVLCTAAD</sequence>
<feature type="active site" description="Proton donor" evidence="4">
    <location>
        <position position="135"/>
    </location>
</feature>
<organism evidence="7 8">
    <name type="scientific">Cereibacter changlensis JA139</name>
    <dbReference type="NCBI Taxonomy" id="1188249"/>
    <lineage>
        <taxon>Bacteria</taxon>
        <taxon>Pseudomonadati</taxon>
        <taxon>Pseudomonadota</taxon>
        <taxon>Alphaproteobacteria</taxon>
        <taxon>Rhodobacterales</taxon>
        <taxon>Paracoccaceae</taxon>
        <taxon>Cereibacter</taxon>
    </lineage>
</organism>
<name>A0A2T4JT97_9RHOB</name>
<evidence type="ECO:0000259" key="6">
    <source>
        <dbReference type="PROSITE" id="PS51762"/>
    </source>
</evidence>
<gene>
    <name evidence="7" type="ORF">C5F48_13900</name>
</gene>
<evidence type="ECO:0000256" key="4">
    <source>
        <dbReference type="PIRSR" id="PIRSR608264-1"/>
    </source>
</evidence>
<dbReference type="InterPro" id="IPR008264">
    <property type="entry name" value="Beta_glucanase"/>
</dbReference>
<keyword evidence="5" id="KW-0732">Signal</keyword>
<dbReference type="GO" id="GO:0004553">
    <property type="term" value="F:hydrolase activity, hydrolyzing O-glycosyl compounds"/>
    <property type="evidence" value="ECO:0007669"/>
    <property type="project" value="InterPro"/>
</dbReference>
<feature type="domain" description="GH16" evidence="6">
    <location>
        <begin position="25"/>
        <end position="244"/>
    </location>
</feature>
<dbReference type="PROSITE" id="PS51762">
    <property type="entry name" value="GH16_2"/>
    <property type="match status" value="1"/>
</dbReference>
<keyword evidence="3" id="KW-0326">Glycosidase</keyword>
<comment type="similarity">
    <text evidence="1">Belongs to the glycosyl hydrolase 16 family.</text>
</comment>
<dbReference type="PANTHER" id="PTHR38121:SF2">
    <property type="entry name" value="ACYLTRANSFERASE 3 DOMAIN-CONTAINING PROTEIN"/>
    <property type="match status" value="1"/>
</dbReference>
<comment type="caution">
    <text evidence="7">The sequence shown here is derived from an EMBL/GenBank/DDBJ whole genome shotgun (WGS) entry which is preliminary data.</text>
</comment>
<evidence type="ECO:0000313" key="8">
    <source>
        <dbReference type="Proteomes" id="UP000241010"/>
    </source>
</evidence>
<feature type="active site" description="Nucleophile" evidence="4">
    <location>
        <position position="131"/>
    </location>
</feature>
<keyword evidence="8" id="KW-1185">Reference proteome</keyword>
<dbReference type="AlphaFoldDB" id="A0A2T4JT97"/>
<accession>A0A2T4JT97</accession>
<feature type="chain" id="PRO_5015667426" evidence="5">
    <location>
        <begin position="25"/>
        <end position="257"/>
    </location>
</feature>
<dbReference type="GO" id="GO:0005975">
    <property type="term" value="P:carbohydrate metabolic process"/>
    <property type="evidence" value="ECO:0007669"/>
    <property type="project" value="InterPro"/>
</dbReference>
<dbReference type="EMBL" id="PZKG01000065">
    <property type="protein sequence ID" value="PTE21114.1"/>
    <property type="molecule type" value="Genomic_DNA"/>
</dbReference>
<dbReference type="PRINTS" id="PR00737">
    <property type="entry name" value="GLHYDRLASE16"/>
</dbReference>
<evidence type="ECO:0000256" key="3">
    <source>
        <dbReference type="ARBA" id="ARBA00023295"/>
    </source>
</evidence>
<dbReference type="RefSeq" id="WP_107664506.1">
    <property type="nucleotide sequence ID" value="NZ_PZKG01000065.1"/>
</dbReference>
<feature type="signal peptide" evidence="5">
    <location>
        <begin position="1"/>
        <end position="24"/>
    </location>
</feature>
<dbReference type="Pfam" id="PF00722">
    <property type="entry name" value="Glyco_hydro_16"/>
    <property type="match status" value="1"/>
</dbReference>
<evidence type="ECO:0000256" key="5">
    <source>
        <dbReference type="SAM" id="SignalP"/>
    </source>
</evidence>
<dbReference type="Gene3D" id="2.60.120.200">
    <property type="match status" value="1"/>
</dbReference>
<dbReference type="SUPFAM" id="SSF49899">
    <property type="entry name" value="Concanavalin A-like lectins/glucanases"/>
    <property type="match status" value="1"/>
</dbReference>
<evidence type="ECO:0000256" key="2">
    <source>
        <dbReference type="ARBA" id="ARBA00022801"/>
    </source>
</evidence>
<reference evidence="7 8" key="1">
    <citation type="submission" date="2018-03" db="EMBL/GenBank/DDBJ databases">
        <title>Cereibacter changlensis.</title>
        <authorList>
            <person name="Meyer T.E."/>
            <person name="Miller S."/>
            <person name="Lodha T."/>
            <person name="Gandham S."/>
            <person name="Chintalapati S."/>
            <person name="Chintalapati V.R."/>
        </authorList>
    </citation>
    <scope>NUCLEOTIDE SEQUENCE [LARGE SCALE GENOMIC DNA]</scope>
    <source>
        <strain evidence="7 8">JA139</strain>
    </source>
</reference>
<evidence type="ECO:0000313" key="7">
    <source>
        <dbReference type="EMBL" id="PTE21114.1"/>
    </source>
</evidence>
<dbReference type="Proteomes" id="UP000241010">
    <property type="component" value="Unassembled WGS sequence"/>
</dbReference>
<dbReference type="OrthoDB" id="9809583at2"/>
<dbReference type="InterPro" id="IPR013320">
    <property type="entry name" value="ConA-like_dom_sf"/>
</dbReference>
<dbReference type="PANTHER" id="PTHR38121">
    <property type="entry name" value="GH16 DOMAIN-CONTAINING PROTEIN"/>
    <property type="match status" value="1"/>
</dbReference>
<keyword evidence="2" id="KW-0378">Hydrolase</keyword>
<proteinExistence type="inferred from homology"/>
<protein>
    <submittedName>
        <fullName evidence="7">1,3-1,4-beta-glycanase</fullName>
    </submittedName>
</protein>
<dbReference type="InterPro" id="IPR000757">
    <property type="entry name" value="Beta-glucanase-like"/>
</dbReference>